<dbReference type="AlphaFoldDB" id="A0AAE5S2B9"/>
<gene>
    <name evidence="1" type="ORF">CPJ18_02680</name>
</gene>
<organism evidence="1 2">
    <name type="scientific">Agrobacterium rosae</name>
    <dbReference type="NCBI Taxonomy" id="1972867"/>
    <lineage>
        <taxon>Bacteria</taxon>
        <taxon>Pseudomonadati</taxon>
        <taxon>Pseudomonadota</taxon>
        <taxon>Alphaproteobacteria</taxon>
        <taxon>Hyphomicrobiales</taxon>
        <taxon>Rhizobiaceae</taxon>
        <taxon>Rhizobium/Agrobacterium group</taxon>
        <taxon>Agrobacterium</taxon>
    </lineage>
</organism>
<reference evidence="1 2" key="1">
    <citation type="journal article" date="2018" name="Syst. Appl. Microbiol.">
        <title>Agrobacterium rosae sp. nov., isolated from galls on different agricultural crops.</title>
        <authorList>
            <person name="Kuzmanovic N."/>
            <person name="Pulawska J."/>
            <person name="Smalla K."/>
            <person name="Nesme X."/>
        </authorList>
    </citation>
    <scope>NUCLEOTIDE SEQUENCE [LARGE SCALE GENOMIC DNA]</scope>
    <source>
        <strain evidence="1 2">NCPPB 1650</strain>
    </source>
</reference>
<evidence type="ECO:0000313" key="2">
    <source>
        <dbReference type="Proteomes" id="UP000237447"/>
    </source>
</evidence>
<dbReference type="Proteomes" id="UP000237447">
    <property type="component" value="Unassembled WGS sequence"/>
</dbReference>
<dbReference type="EMBL" id="NXEJ01000001">
    <property type="protein sequence ID" value="POO54418.1"/>
    <property type="molecule type" value="Genomic_DNA"/>
</dbReference>
<comment type="caution">
    <text evidence="1">The sequence shown here is derived from an EMBL/GenBank/DDBJ whole genome shotgun (WGS) entry which is preliminary data.</text>
</comment>
<protein>
    <submittedName>
        <fullName evidence="1">Uncharacterized protein</fullName>
    </submittedName>
</protein>
<proteinExistence type="predicted"/>
<name>A0AAE5S2B9_9HYPH</name>
<sequence length="102" mass="12051">MQRREINKKFDEWWETQNEFTARDRHKARRMFAVACTHVVKPQSYRFQSGRWIVTVQARTEDDAKVMALAKLNERARKFMTKTPPGGWGIRRIDGDEIAPTV</sequence>
<accession>A0AAE5S2B9</accession>
<evidence type="ECO:0000313" key="1">
    <source>
        <dbReference type="EMBL" id="POO54418.1"/>
    </source>
</evidence>